<comment type="caution">
    <text evidence="2">The sequence shown here is derived from an EMBL/GenBank/DDBJ whole genome shotgun (WGS) entry which is preliminary data.</text>
</comment>
<dbReference type="Pfam" id="PF09407">
    <property type="entry name" value="AbiEi_1"/>
    <property type="match status" value="1"/>
</dbReference>
<proteinExistence type="predicted"/>
<feature type="domain" description="AbiEi antitoxin C-terminal" evidence="1">
    <location>
        <begin position="64"/>
        <end position="155"/>
    </location>
</feature>
<protein>
    <recommendedName>
        <fullName evidence="1">AbiEi antitoxin C-terminal domain-containing protein</fullName>
    </recommendedName>
</protein>
<dbReference type="InterPro" id="IPR018547">
    <property type="entry name" value="AbiEi_C"/>
</dbReference>
<reference evidence="2" key="1">
    <citation type="journal article" date="2014" name="Int. J. Syst. Evol. Microbiol.">
        <title>Complete genome sequence of Corynebacterium casei LMG S-19264T (=DSM 44701T), isolated from a smear-ripened cheese.</title>
        <authorList>
            <consortium name="US DOE Joint Genome Institute (JGI-PGF)"/>
            <person name="Walter F."/>
            <person name="Albersmeier A."/>
            <person name="Kalinowski J."/>
            <person name="Ruckert C."/>
        </authorList>
    </citation>
    <scope>NUCLEOTIDE SEQUENCE</scope>
    <source>
        <strain evidence="2">CCM 7905</strain>
    </source>
</reference>
<sequence>MDYLTRRAALAAGITDQQLRTARMRGERASILRGCTVIRSDWDALAAHEQYAVTVRAFADAGISGVLSHESAAALHGLALLRPDRSRIHESADGRGGGTTSSRRKFYRFPLAPEDCTVVDSIPVTTPARTALDIACRGTFDQAVCAVESALRLGADFVEPLERLGRRHGLAMVRRAVDFASPLTESIGESWSRALMTRWPEVPAPRLQHAFMDRRGAIGRTDFDWEDMVGEFDGLSKYGNRSSLVKEKLREDRLRALGLHVVRWVWSDLTHPERLRRILRDGFALLESRSYIR</sequence>
<evidence type="ECO:0000259" key="1">
    <source>
        <dbReference type="Pfam" id="PF09407"/>
    </source>
</evidence>
<dbReference type="AlphaFoldDB" id="A0A917CW22"/>
<organism evidence="2 3">
    <name type="scientific">Rhodococcoides trifolii</name>
    <dbReference type="NCBI Taxonomy" id="908250"/>
    <lineage>
        <taxon>Bacteria</taxon>
        <taxon>Bacillati</taxon>
        <taxon>Actinomycetota</taxon>
        <taxon>Actinomycetes</taxon>
        <taxon>Mycobacteriales</taxon>
        <taxon>Nocardiaceae</taxon>
        <taxon>Rhodococcoides</taxon>
    </lineage>
</organism>
<gene>
    <name evidence="2" type="ORF">GCM10007304_11830</name>
</gene>
<dbReference type="Proteomes" id="UP000654257">
    <property type="component" value="Unassembled WGS sequence"/>
</dbReference>
<dbReference type="EMBL" id="BMCU01000001">
    <property type="protein sequence ID" value="GGF99587.1"/>
    <property type="molecule type" value="Genomic_DNA"/>
</dbReference>
<dbReference type="RefSeq" id="WP_188543708.1">
    <property type="nucleotide sequence ID" value="NZ_BMCU01000001.1"/>
</dbReference>
<reference evidence="2" key="2">
    <citation type="submission" date="2020-09" db="EMBL/GenBank/DDBJ databases">
        <authorList>
            <person name="Sun Q."/>
            <person name="Sedlacek I."/>
        </authorList>
    </citation>
    <scope>NUCLEOTIDE SEQUENCE</scope>
    <source>
        <strain evidence="2">CCM 7905</strain>
    </source>
</reference>
<keyword evidence="3" id="KW-1185">Reference proteome</keyword>
<name>A0A917CW22_9NOCA</name>
<evidence type="ECO:0000313" key="3">
    <source>
        <dbReference type="Proteomes" id="UP000654257"/>
    </source>
</evidence>
<accession>A0A917CW22</accession>
<evidence type="ECO:0000313" key="2">
    <source>
        <dbReference type="EMBL" id="GGF99587.1"/>
    </source>
</evidence>